<evidence type="ECO:0000256" key="4">
    <source>
        <dbReference type="ARBA" id="ARBA00022741"/>
    </source>
</evidence>
<evidence type="ECO:0000256" key="5">
    <source>
        <dbReference type="ARBA" id="ARBA00022927"/>
    </source>
</evidence>
<keyword evidence="3" id="KW-0813">Transport</keyword>
<dbReference type="InterPro" id="IPR001806">
    <property type="entry name" value="Small_GTPase"/>
</dbReference>
<dbReference type="SMART" id="SM00173">
    <property type="entry name" value="RAS"/>
    <property type="match status" value="1"/>
</dbReference>
<evidence type="ECO:0000256" key="6">
    <source>
        <dbReference type="ARBA" id="ARBA00023134"/>
    </source>
</evidence>
<dbReference type="GO" id="GO:0005634">
    <property type="term" value="C:nucleus"/>
    <property type="evidence" value="ECO:0007669"/>
    <property type="project" value="UniProtKB-SubCell"/>
</dbReference>
<dbReference type="InterPro" id="IPR027417">
    <property type="entry name" value="P-loop_NTPase"/>
</dbReference>
<dbReference type="SMART" id="SM00174">
    <property type="entry name" value="RHO"/>
    <property type="match status" value="1"/>
</dbReference>
<dbReference type="PANTHER" id="PTHR24071:SF0">
    <property type="entry name" value="GTP-BINDING NUCLEAR PROTEIN RAN"/>
    <property type="match status" value="1"/>
</dbReference>
<dbReference type="Pfam" id="PF00071">
    <property type="entry name" value="Ras"/>
    <property type="match status" value="1"/>
</dbReference>
<evidence type="ECO:0000313" key="9">
    <source>
        <dbReference type="Proteomes" id="UP001530293"/>
    </source>
</evidence>
<dbReference type="PANTHER" id="PTHR24071">
    <property type="entry name" value="RAN GTPASE"/>
    <property type="match status" value="1"/>
</dbReference>
<dbReference type="GO" id="GO:0005525">
    <property type="term" value="F:GTP binding"/>
    <property type="evidence" value="ECO:0007669"/>
    <property type="project" value="UniProtKB-KW"/>
</dbReference>
<comment type="caution">
    <text evidence="8">The sequence shown here is derived from an EMBL/GenBank/DDBJ whole genome shotgun (WGS) entry which is preliminary data.</text>
</comment>
<accession>A0ABD3LYL4</accession>
<dbReference type="EMBL" id="JALLBG020000288">
    <property type="protein sequence ID" value="KAL3756835.1"/>
    <property type="molecule type" value="Genomic_DNA"/>
</dbReference>
<dbReference type="AlphaFoldDB" id="A0ABD3LYL4"/>
<name>A0ABD3LYL4_9STRA</name>
<dbReference type="NCBIfam" id="TIGR00231">
    <property type="entry name" value="small_GTP"/>
    <property type="match status" value="1"/>
</dbReference>
<dbReference type="InterPro" id="IPR002041">
    <property type="entry name" value="Ran_GTPase"/>
</dbReference>
<comment type="subcellular location">
    <subcellularLocation>
        <location evidence="1">Nucleus</location>
    </subcellularLocation>
</comment>
<dbReference type="SMART" id="SM00176">
    <property type="entry name" value="RAN"/>
    <property type="match status" value="1"/>
</dbReference>
<dbReference type="SUPFAM" id="SSF52540">
    <property type="entry name" value="P-loop containing nucleoside triphosphate hydrolases"/>
    <property type="match status" value="1"/>
</dbReference>
<gene>
    <name evidence="8" type="ORF">ACHAWU_005097</name>
</gene>
<sequence>MANQNHDAYKVVIIGNGGVGKTTFIKRLMGINDNDIQTGRYIVTSAYARYDLHLNTNHGVVRFDVWDTSGQEPPGVLREEYYQNSDAGIIMFALSANPSFVNVKMWDDDLCSVVPNIPRVLIGNCADEHQKVKERSISGITRRRSFEEYIKMTATTDRTDKLAEPFLRFAEKLMELSPNTLHLV</sequence>
<dbReference type="PRINTS" id="PR00449">
    <property type="entry name" value="RASTRNSFRMNG"/>
</dbReference>
<dbReference type="PROSITE" id="PS51419">
    <property type="entry name" value="RAB"/>
    <property type="match status" value="1"/>
</dbReference>
<evidence type="ECO:0000256" key="3">
    <source>
        <dbReference type="ARBA" id="ARBA00022448"/>
    </source>
</evidence>
<keyword evidence="6" id="KW-0342">GTP-binding</keyword>
<keyword evidence="5" id="KW-0653">Protein transport</keyword>
<dbReference type="GO" id="GO:0015031">
    <property type="term" value="P:protein transport"/>
    <property type="evidence" value="ECO:0007669"/>
    <property type="project" value="UniProtKB-KW"/>
</dbReference>
<dbReference type="Proteomes" id="UP001530293">
    <property type="component" value="Unassembled WGS sequence"/>
</dbReference>
<dbReference type="Gene3D" id="3.40.50.300">
    <property type="entry name" value="P-loop containing nucleotide triphosphate hydrolases"/>
    <property type="match status" value="1"/>
</dbReference>
<comment type="similarity">
    <text evidence="2">Belongs to the small GTPase superfamily. Ran family.</text>
</comment>
<evidence type="ECO:0000256" key="2">
    <source>
        <dbReference type="ARBA" id="ARBA00008028"/>
    </source>
</evidence>
<keyword evidence="4" id="KW-0547">Nucleotide-binding</keyword>
<reference evidence="8 9" key="1">
    <citation type="submission" date="2024-10" db="EMBL/GenBank/DDBJ databases">
        <title>Updated reference genomes for cyclostephanoid diatoms.</title>
        <authorList>
            <person name="Roberts W.R."/>
            <person name="Alverson A.J."/>
        </authorList>
    </citation>
    <scope>NUCLEOTIDE SEQUENCE [LARGE SCALE GENOMIC DNA]</scope>
    <source>
        <strain evidence="8 9">AJA232-27</strain>
    </source>
</reference>
<protein>
    <submittedName>
        <fullName evidence="8">Uncharacterized protein</fullName>
    </submittedName>
</protein>
<evidence type="ECO:0000256" key="7">
    <source>
        <dbReference type="ARBA" id="ARBA00023242"/>
    </source>
</evidence>
<keyword evidence="9" id="KW-1185">Reference proteome</keyword>
<proteinExistence type="inferred from homology"/>
<organism evidence="8 9">
    <name type="scientific">Discostella pseudostelligera</name>
    <dbReference type="NCBI Taxonomy" id="259834"/>
    <lineage>
        <taxon>Eukaryota</taxon>
        <taxon>Sar</taxon>
        <taxon>Stramenopiles</taxon>
        <taxon>Ochrophyta</taxon>
        <taxon>Bacillariophyta</taxon>
        <taxon>Coscinodiscophyceae</taxon>
        <taxon>Thalassiosirophycidae</taxon>
        <taxon>Stephanodiscales</taxon>
        <taxon>Stephanodiscaceae</taxon>
        <taxon>Discostella</taxon>
    </lineage>
</organism>
<keyword evidence="7" id="KW-0539">Nucleus</keyword>
<evidence type="ECO:0000313" key="8">
    <source>
        <dbReference type="EMBL" id="KAL3756835.1"/>
    </source>
</evidence>
<evidence type="ECO:0000256" key="1">
    <source>
        <dbReference type="ARBA" id="ARBA00004123"/>
    </source>
</evidence>
<dbReference type="InterPro" id="IPR005225">
    <property type="entry name" value="Small_GTP-bd"/>
</dbReference>
<dbReference type="SMART" id="SM00175">
    <property type="entry name" value="RAB"/>
    <property type="match status" value="1"/>
</dbReference>